<evidence type="ECO:0000313" key="2">
    <source>
        <dbReference type="Proteomes" id="UP001153076"/>
    </source>
</evidence>
<gene>
    <name evidence="1" type="ORF">Cgig2_033526</name>
</gene>
<dbReference type="AlphaFoldDB" id="A0A9Q1JH62"/>
<proteinExistence type="predicted"/>
<dbReference type="EMBL" id="JAKOGI010002252">
    <property type="protein sequence ID" value="KAJ8422449.1"/>
    <property type="molecule type" value="Genomic_DNA"/>
</dbReference>
<sequence>MESKSLWVLILVKFQDIIDKVDKPLAGWNTRCLSLAERATLVCDELDTKTRKFVRRVCHLRESLFIQLGNDNYFKRSYQIGTEASKLGLKSMRDHYAKRLKGKVGGMSEWWVLINSDGIAKGNPSPTRYKGSSKVIEESGLAVMGYIFQKIMVFTRYGFMYIDSIILVGYNYQL</sequence>
<evidence type="ECO:0000313" key="1">
    <source>
        <dbReference type="EMBL" id="KAJ8422449.1"/>
    </source>
</evidence>
<accession>A0A9Q1JH62</accession>
<reference evidence="1" key="1">
    <citation type="submission" date="2022-04" db="EMBL/GenBank/DDBJ databases">
        <title>Carnegiea gigantea Genome sequencing and assembly v2.</title>
        <authorList>
            <person name="Copetti D."/>
            <person name="Sanderson M.J."/>
            <person name="Burquez A."/>
            <person name="Wojciechowski M.F."/>
        </authorList>
    </citation>
    <scope>NUCLEOTIDE SEQUENCE</scope>
    <source>
        <strain evidence="1">SGP5-SGP5p</strain>
        <tissue evidence="1">Aerial part</tissue>
    </source>
</reference>
<keyword evidence="2" id="KW-1185">Reference proteome</keyword>
<dbReference type="Proteomes" id="UP001153076">
    <property type="component" value="Unassembled WGS sequence"/>
</dbReference>
<protein>
    <submittedName>
        <fullName evidence="1">Uncharacterized protein</fullName>
    </submittedName>
</protein>
<organism evidence="1 2">
    <name type="scientific">Carnegiea gigantea</name>
    <dbReference type="NCBI Taxonomy" id="171969"/>
    <lineage>
        <taxon>Eukaryota</taxon>
        <taxon>Viridiplantae</taxon>
        <taxon>Streptophyta</taxon>
        <taxon>Embryophyta</taxon>
        <taxon>Tracheophyta</taxon>
        <taxon>Spermatophyta</taxon>
        <taxon>Magnoliopsida</taxon>
        <taxon>eudicotyledons</taxon>
        <taxon>Gunneridae</taxon>
        <taxon>Pentapetalae</taxon>
        <taxon>Caryophyllales</taxon>
        <taxon>Cactineae</taxon>
        <taxon>Cactaceae</taxon>
        <taxon>Cactoideae</taxon>
        <taxon>Echinocereeae</taxon>
        <taxon>Carnegiea</taxon>
    </lineage>
</organism>
<comment type="caution">
    <text evidence="1">The sequence shown here is derived from an EMBL/GenBank/DDBJ whole genome shotgun (WGS) entry which is preliminary data.</text>
</comment>
<name>A0A9Q1JH62_9CARY</name>